<comment type="caution">
    <text evidence="1">The sequence shown here is derived from an EMBL/GenBank/DDBJ whole genome shotgun (WGS) entry which is preliminary data.</text>
</comment>
<organism evidence="1 2">
    <name type="scientific">Eikenella corrodens ATCC 23834</name>
    <dbReference type="NCBI Taxonomy" id="546274"/>
    <lineage>
        <taxon>Bacteria</taxon>
        <taxon>Pseudomonadati</taxon>
        <taxon>Pseudomonadota</taxon>
        <taxon>Betaproteobacteria</taxon>
        <taxon>Neisseriales</taxon>
        <taxon>Neisseriaceae</taxon>
        <taxon>Eikenella</taxon>
    </lineage>
</organism>
<sequence length="69" mass="7776">MVQYFSRPPLFFMPCCGILIFLFLHKPRISSDGCGEQTVTGCCRFAYLKSARLQPAHYHAEVKLPPTVG</sequence>
<protein>
    <submittedName>
        <fullName evidence="1">Uncharacterized protein</fullName>
    </submittedName>
</protein>
<dbReference type="Proteomes" id="UP000005837">
    <property type="component" value="Unassembled WGS sequence"/>
</dbReference>
<dbReference type="HOGENOM" id="CLU_2769296_0_0_4"/>
<dbReference type="EMBL" id="ACEA01000005">
    <property type="protein sequence ID" value="EEG25014.1"/>
    <property type="molecule type" value="Genomic_DNA"/>
</dbReference>
<proteinExistence type="predicted"/>
<dbReference type="AlphaFoldDB" id="C0DSJ2"/>
<gene>
    <name evidence="1" type="ORF">EIKCOROL_00314</name>
</gene>
<name>C0DSJ2_EIKCO</name>
<reference evidence="1 2" key="1">
    <citation type="submission" date="2009-01" db="EMBL/GenBank/DDBJ databases">
        <authorList>
            <person name="Fulton L."/>
            <person name="Clifton S."/>
            <person name="Chinwalla A.T."/>
            <person name="Mitreva M."/>
            <person name="Sodergren E."/>
            <person name="Weinstock G."/>
            <person name="Clifton S."/>
            <person name="Dooling D.J."/>
            <person name="Fulton B."/>
            <person name="Minx P."/>
            <person name="Pepin K.H."/>
            <person name="Johnson M."/>
            <person name="Bhonagiri V."/>
            <person name="Nash W.E."/>
            <person name="Mardis E.R."/>
            <person name="Wilson R.K."/>
        </authorList>
    </citation>
    <scope>NUCLEOTIDE SEQUENCE [LARGE SCALE GENOMIC DNA]</scope>
    <source>
        <strain evidence="1 2">ATCC 23834</strain>
    </source>
</reference>
<evidence type="ECO:0000313" key="2">
    <source>
        <dbReference type="Proteomes" id="UP000005837"/>
    </source>
</evidence>
<accession>C0DSJ2</accession>
<evidence type="ECO:0000313" key="1">
    <source>
        <dbReference type="EMBL" id="EEG25014.1"/>
    </source>
</evidence>